<evidence type="ECO:0000256" key="10">
    <source>
        <dbReference type="SAM" id="MobiDB-lite"/>
    </source>
</evidence>
<dbReference type="SUPFAM" id="SSF51161">
    <property type="entry name" value="Trimeric LpxA-like enzymes"/>
    <property type="match status" value="1"/>
</dbReference>
<feature type="region of interest" description="Disordered" evidence="10">
    <location>
        <begin position="258"/>
        <end position="279"/>
    </location>
</feature>
<evidence type="ECO:0000256" key="6">
    <source>
        <dbReference type="ARBA" id="ARBA00022679"/>
    </source>
</evidence>
<evidence type="ECO:0000256" key="4">
    <source>
        <dbReference type="ARBA" id="ARBA00018522"/>
    </source>
</evidence>
<dbReference type="GO" id="GO:0009001">
    <property type="term" value="F:serine O-acetyltransferase activity"/>
    <property type="evidence" value="ECO:0007669"/>
    <property type="project" value="UniProtKB-EC"/>
</dbReference>
<comment type="catalytic activity">
    <reaction evidence="9">
        <text>L-serine + acetyl-CoA = O-acetyl-L-serine + CoA</text>
        <dbReference type="Rhea" id="RHEA:24560"/>
        <dbReference type="ChEBI" id="CHEBI:33384"/>
        <dbReference type="ChEBI" id="CHEBI:57287"/>
        <dbReference type="ChEBI" id="CHEBI:57288"/>
        <dbReference type="ChEBI" id="CHEBI:58340"/>
        <dbReference type="EC" id="2.3.1.30"/>
    </reaction>
</comment>
<feature type="domain" description="Serine acetyltransferase N-terminal" evidence="11">
    <location>
        <begin position="19"/>
        <end position="123"/>
    </location>
</feature>
<dbReference type="PANTHER" id="PTHR42811">
    <property type="entry name" value="SERINE ACETYLTRANSFERASE"/>
    <property type="match status" value="1"/>
</dbReference>
<evidence type="ECO:0000256" key="1">
    <source>
        <dbReference type="ARBA" id="ARBA00004876"/>
    </source>
</evidence>
<evidence type="ECO:0000256" key="9">
    <source>
        <dbReference type="ARBA" id="ARBA00049486"/>
    </source>
</evidence>
<name>A0A368DPH0_9PROT</name>
<dbReference type="InterPro" id="IPR010493">
    <property type="entry name" value="Ser_AcTrfase_N"/>
</dbReference>
<evidence type="ECO:0000256" key="2">
    <source>
        <dbReference type="ARBA" id="ARBA00007274"/>
    </source>
</evidence>
<accession>A0A368DPH0</accession>
<evidence type="ECO:0000259" key="11">
    <source>
        <dbReference type="SMART" id="SM00971"/>
    </source>
</evidence>
<evidence type="ECO:0000256" key="7">
    <source>
        <dbReference type="ARBA" id="ARBA00022737"/>
    </source>
</evidence>
<reference evidence="12 13" key="1">
    <citation type="journal article" date="2018" name="Microbiome">
        <title>Fine metagenomic profile of the Mediterranean stratified and mixed water columns revealed by assembly and recruitment.</title>
        <authorList>
            <person name="Haro-Moreno J.M."/>
            <person name="Lopez-Perez M."/>
            <person name="De La Torre J.R."/>
            <person name="Picazo A."/>
            <person name="Camacho A."/>
            <person name="Rodriguez-Valera F."/>
        </authorList>
    </citation>
    <scope>NUCLEOTIDE SEQUENCE [LARGE SCALE GENOMIC DNA]</scope>
    <source>
        <strain evidence="12">MED-G57</strain>
    </source>
</reference>
<comment type="pathway">
    <text evidence="1">Amino-acid biosynthesis; L-cysteine biosynthesis; L-cysteine from L-serine: step 1/2.</text>
</comment>
<dbReference type="Gene3D" id="1.10.3130.10">
    <property type="entry name" value="serine acetyltransferase, domain 1"/>
    <property type="match status" value="1"/>
</dbReference>
<dbReference type="GO" id="GO:0006535">
    <property type="term" value="P:cysteine biosynthetic process from serine"/>
    <property type="evidence" value="ECO:0007669"/>
    <property type="project" value="InterPro"/>
</dbReference>
<dbReference type="InterPro" id="IPR042122">
    <property type="entry name" value="Ser_AcTrfase_N_sf"/>
</dbReference>
<organism evidence="12 13">
    <name type="scientific">PS1 clade bacterium</name>
    <dbReference type="NCBI Taxonomy" id="2175152"/>
    <lineage>
        <taxon>Bacteria</taxon>
        <taxon>Pseudomonadati</taxon>
        <taxon>Pseudomonadota</taxon>
        <taxon>Alphaproteobacteria</taxon>
        <taxon>PS1 clade</taxon>
    </lineage>
</organism>
<dbReference type="PROSITE" id="PS00101">
    <property type="entry name" value="HEXAPEP_TRANSFERASES"/>
    <property type="match status" value="1"/>
</dbReference>
<dbReference type="InterPro" id="IPR005881">
    <property type="entry name" value="Ser_O-AcTrfase"/>
</dbReference>
<dbReference type="SMART" id="SM00971">
    <property type="entry name" value="SATase_N"/>
    <property type="match status" value="1"/>
</dbReference>
<dbReference type="NCBIfam" id="TIGR01172">
    <property type="entry name" value="cysE"/>
    <property type="match status" value="1"/>
</dbReference>
<dbReference type="EMBL" id="QOQD01000009">
    <property type="protein sequence ID" value="RCL73173.1"/>
    <property type="molecule type" value="Genomic_DNA"/>
</dbReference>
<proteinExistence type="inferred from homology"/>
<dbReference type="Proteomes" id="UP000253570">
    <property type="component" value="Unassembled WGS sequence"/>
</dbReference>
<gene>
    <name evidence="12" type="primary">cysE</name>
    <name evidence="12" type="ORF">DBW71_04315</name>
</gene>
<dbReference type="InterPro" id="IPR045304">
    <property type="entry name" value="LbH_SAT"/>
</dbReference>
<dbReference type="UniPathway" id="UPA00136">
    <property type="reaction ID" value="UER00199"/>
</dbReference>
<sequence>MQHSNQKKAKTQKLSIDPIWDNIRNEATDASSKDPMISSFMYSTILGQKSLEDVLSLQLSKLLKTISIEDRVIKELFDEFYSTDSQIQQVIRADIAAVFDRDPACHRYLEPVIYFKGFHALQTHRLANWLWNNNRIEFAYYLQSVSSRIFSVDIHPAAKFGRGIFIDHATGIVIGETAEVNDNVSMLHDVTLGGTGKKSGDRHPKVKSGVLIGAGTKILGNINIGISSRIAAGSVVLQDVPDGTTVAGVPARVIAQNDRDYPSQHMEHMLPSDDSKNKS</sequence>
<dbReference type="CDD" id="cd03354">
    <property type="entry name" value="LbH_SAT"/>
    <property type="match status" value="1"/>
</dbReference>
<keyword evidence="7" id="KW-0677">Repeat</keyword>
<comment type="caution">
    <text evidence="12">The sequence shown here is derived from an EMBL/GenBank/DDBJ whole genome shotgun (WGS) entry which is preliminary data.</text>
</comment>
<protein>
    <recommendedName>
        <fullName evidence="4">Serine acetyltransferase</fullName>
        <ecNumber evidence="3">2.3.1.30</ecNumber>
    </recommendedName>
</protein>
<evidence type="ECO:0000256" key="5">
    <source>
        <dbReference type="ARBA" id="ARBA00022605"/>
    </source>
</evidence>
<keyword evidence="8 12" id="KW-0012">Acyltransferase</keyword>
<dbReference type="EC" id="2.3.1.30" evidence="3"/>
<evidence type="ECO:0000313" key="12">
    <source>
        <dbReference type="EMBL" id="RCL73173.1"/>
    </source>
</evidence>
<dbReference type="FunFam" id="2.160.10.10:FF:000002">
    <property type="entry name" value="Serine acetyltransferase"/>
    <property type="match status" value="1"/>
</dbReference>
<keyword evidence="5" id="KW-0028">Amino-acid biosynthesis</keyword>
<dbReference type="AlphaFoldDB" id="A0A368DPH0"/>
<evidence type="ECO:0000313" key="13">
    <source>
        <dbReference type="Proteomes" id="UP000253570"/>
    </source>
</evidence>
<dbReference type="GO" id="GO:0005737">
    <property type="term" value="C:cytoplasm"/>
    <property type="evidence" value="ECO:0007669"/>
    <property type="project" value="InterPro"/>
</dbReference>
<keyword evidence="6 12" id="KW-0808">Transferase</keyword>
<dbReference type="InterPro" id="IPR053376">
    <property type="entry name" value="Serine_acetyltransferase"/>
</dbReference>
<evidence type="ECO:0000256" key="3">
    <source>
        <dbReference type="ARBA" id="ARBA00013266"/>
    </source>
</evidence>
<dbReference type="InterPro" id="IPR018357">
    <property type="entry name" value="Hexapep_transf_CS"/>
</dbReference>
<dbReference type="Pfam" id="PF06426">
    <property type="entry name" value="SATase_N"/>
    <property type="match status" value="1"/>
</dbReference>
<dbReference type="InterPro" id="IPR011004">
    <property type="entry name" value="Trimer_LpxA-like_sf"/>
</dbReference>
<dbReference type="Gene3D" id="2.160.10.10">
    <property type="entry name" value="Hexapeptide repeat proteins"/>
    <property type="match status" value="1"/>
</dbReference>
<evidence type="ECO:0000256" key="8">
    <source>
        <dbReference type="ARBA" id="ARBA00023315"/>
    </source>
</evidence>
<dbReference type="NCBIfam" id="NF041874">
    <property type="entry name" value="EPS_EpsC"/>
    <property type="match status" value="1"/>
</dbReference>
<comment type="similarity">
    <text evidence="2">Belongs to the transferase hexapeptide repeat family.</text>
</comment>